<name>A0ABQ5JQ75_9LACO</name>
<dbReference type="Pfam" id="PF10704">
    <property type="entry name" value="DUF2508"/>
    <property type="match status" value="1"/>
</dbReference>
<dbReference type="Proteomes" id="UP001628078">
    <property type="component" value="Unassembled WGS sequence"/>
</dbReference>
<dbReference type="InterPro" id="IPR019644">
    <property type="entry name" value="DUF2508"/>
</dbReference>
<proteinExistence type="predicted"/>
<accession>A0ABQ5JQ75</accession>
<keyword evidence="2" id="KW-1185">Reference proteome</keyword>
<protein>
    <recommendedName>
        <fullName evidence="3">DUF2508 family protein</fullName>
    </recommendedName>
</protein>
<organism evidence="1 2">
    <name type="scientific">Furfurilactobacillus curtus</name>
    <dbReference type="NCBI Taxonomy" id="1746200"/>
    <lineage>
        <taxon>Bacteria</taxon>
        <taxon>Bacillati</taxon>
        <taxon>Bacillota</taxon>
        <taxon>Bacilli</taxon>
        <taxon>Lactobacillales</taxon>
        <taxon>Lactobacillaceae</taxon>
        <taxon>Furfurilactobacillus</taxon>
    </lineage>
</organism>
<dbReference type="EMBL" id="BQXO01000002">
    <property type="protein sequence ID" value="GKT05764.1"/>
    <property type="molecule type" value="Genomic_DNA"/>
</dbReference>
<comment type="caution">
    <text evidence="1">The sequence shown here is derived from an EMBL/GenBank/DDBJ whole genome shotgun (WGS) entry which is preliminary data.</text>
</comment>
<evidence type="ECO:0000313" key="1">
    <source>
        <dbReference type="EMBL" id="GKT05764.1"/>
    </source>
</evidence>
<reference evidence="1 2" key="1">
    <citation type="submission" date="2022-03" db="EMBL/GenBank/DDBJ databases">
        <title>Draft genome sequence of Furfurilactobacillus curtus JCM 31185.</title>
        <authorList>
            <person name="Suzuki S."/>
            <person name="Endo A."/>
            <person name="Kajikawa A."/>
        </authorList>
    </citation>
    <scope>NUCLEOTIDE SEQUENCE [LARGE SCALE GENOMIC DNA]</scope>
    <source>
        <strain evidence="1 2">JCM 31185</strain>
    </source>
</reference>
<evidence type="ECO:0000313" key="2">
    <source>
        <dbReference type="Proteomes" id="UP001628078"/>
    </source>
</evidence>
<evidence type="ECO:0008006" key="3">
    <source>
        <dbReference type="Google" id="ProtNLM"/>
    </source>
</evidence>
<gene>
    <name evidence="1" type="ORF">JCM31185_10520</name>
</gene>
<sequence>MWFSHRRSRMRAQYNEVLLDDIDYAKRVWDRATETQNAVVEDDNGRELIAQTALARQKYLLLFREARIRQVRGRLQASVFDE</sequence>